<keyword evidence="2" id="KW-1003">Cell membrane</keyword>
<evidence type="ECO:0000256" key="7">
    <source>
        <dbReference type="SAM" id="Phobius"/>
    </source>
</evidence>
<keyword evidence="5 7" id="KW-0472">Membrane</keyword>
<evidence type="ECO:0000259" key="8">
    <source>
        <dbReference type="Pfam" id="PF02687"/>
    </source>
</evidence>
<keyword evidence="11" id="KW-1185">Reference proteome</keyword>
<dbReference type="Pfam" id="PF12704">
    <property type="entry name" value="MacB_PCD"/>
    <property type="match status" value="1"/>
</dbReference>
<keyword evidence="4 7" id="KW-1133">Transmembrane helix</keyword>
<accession>A0ABN3PSF1</accession>
<dbReference type="PANTHER" id="PTHR30572">
    <property type="entry name" value="MEMBRANE COMPONENT OF TRANSPORTER-RELATED"/>
    <property type="match status" value="1"/>
</dbReference>
<dbReference type="RefSeq" id="WP_344542347.1">
    <property type="nucleotide sequence ID" value="NZ_BAAATD010000004.1"/>
</dbReference>
<feature type="transmembrane region" description="Helical" evidence="7">
    <location>
        <begin position="285"/>
        <end position="310"/>
    </location>
</feature>
<comment type="similarity">
    <text evidence="6">Belongs to the ABC-4 integral membrane protein family.</text>
</comment>
<feature type="domain" description="ABC3 transporter permease C-terminal" evidence="8">
    <location>
        <begin position="289"/>
        <end position="401"/>
    </location>
</feature>
<dbReference type="InterPro" id="IPR050250">
    <property type="entry name" value="Macrolide_Exporter_MacB"/>
</dbReference>
<dbReference type="PANTHER" id="PTHR30572:SF4">
    <property type="entry name" value="ABC TRANSPORTER PERMEASE YTRF"/>
    <property type="match status" value="1"/>
</dbReference>
<evidence type="ECO:0000256" key="6">
    <source>
        <dbReference type="ARBA" id="ARBA00038076"/>
    </source>
</evidence>
<dbReference type="InterPro" id="IPR025857">
    <property type="entry name" value="MacB_PCD"/>
</dbReference>
<dbReference type="EMBL" id="BAAATD010000004">
    <property type="protein sequence ID" value="GAA2599716.1"/>
    <property type="molecule type" value="Genomic_DNA"/>
</dbReference>
<dbReference type="InterPro" id="IPR003838">
    <property type="entry name" value="ABC3_permease_C"/>
</dbReference>
<feature type="transmembrane region" description="Helical" evidence="7">
    <location>
        <begin position="338"/>
        <end position="359"/>
    </location>
</feature>
<evidence type="ECO:0000313" key="10">
    <source>
        <dbReference type="EMBL" id="GAA2599716.1"/>
    </source>
</evidence>
<name>A0ABN3PSF1_9ACTN</name>
<feature type="transmembrane region" description="Helical" evidence="7">
    <location>
        <begin position="371"/>
        <end position="391"/>
    </location>
</feature>
<evidence type="ECO:0000256" key="1">
    <source>
        <dbReference type="ARBA" id="ARBA00004651"/>
    </source>
</evidence>
<protein>
    <submittedName>
        <fullName evidence="10">ABC transporter permease</fullName>
    </submittedName>
</protein>
<comment type="caution">
    <text evidence="10">The sequence shown here is derived from an EMBL/GenBank/DDBJ whole genome shotgun (WGS) entry which is preliminary data.</text>
</comment>
<evidence type="ECO:0000259" key="9">
    <source>
        <dbReference type="Pfam" id="PF12704"/>
    </source>
</evidence>
<evidence type="ECO:0000256" key="3">
    <source>
        <dbReference type="ARBA" id="ARBA00022692"/>
    </source>
</evidence>
<evidence type="ECO:0000256" key="5">
    <source>
        <dbReference type="ARBA" id="ARBA00023136"/>
    </source>
</evidence>
<gene>
    <name evidence="10" type="ORF">GCM10010411_36660</name>
</gene>
<dbReference type="Proteomes" id="UP001501509">
    <property type="component" value="Unassembled WGS sequence"/>
</dbReference>
<evidence type="ECO:0000256" key="4">
    <source>
        <dbReference type="ARBA" id="ARBA00022989"/>
    </source>
</evidence>
<proteinExistence type="inferred from homology"/>
<dbReference type="Pfam" id="PF02687">
    <property type="entry name" value="FtsX"/>
    <property type="match status" value="1"/>
</dbReference>
<reference evidence="10 11" key="1">
    <citation type="journal article" date="2019" name="Int. J. Syst. Evol. Microbiol.">
        <title>The Global Catalogue of Microorganisms (GCM) 10K type strain sequencing project: providing services to taxonomists for standard genome sequencing and annotation.</title>
        <authorList>
            <consortium name="The Broad Institute Genomics Platform"/>
            <consortium name="The Broad Institute Genome Sequencing Center for Infectious Disease"/>
            <person name="Wu L."/>
            <person name="Ma J."/>
        </authorList>
    </citation>
    <scope>NUCLEOTIDE SEQUENCE [LARGE SCALE GENOMIC DNA]</scope>
    <source>
        <strain evidence="10 11">JCM 6833</strain>
    </source>
</reference>
<keyword evidence="3 7" id="KW-0812">Transmembrane</keyword>
<feature type="transmembrane region" description="Helical" evidence="7">
    <location>
        <begin position="40"/>
        <end position="62"/>
    </location>
</feature>
<evidence type="ECO:0000256" key="2">
    <source>
        <dbReference type="ARBA" id="ARBA00022475"/>
    </source>
</evidence>
<feature type="domain" description="MacB-like periplasmic core" evidence="9">
    <location>
        <begin position="41"/>
        <end position="229"/>
    </location>
</feature>
<comment type="subcellular location">
    <subcellularLocation>
        <location evidence="1">Cell membrane</location>
        <topology evidence="1">Multi-pass membrane protein</topology>
    </subcellularLocation>
</comment>
<sequence length="408" mass="42001">MKIGRTGGGRGGKRLVPARLAVADVLRTGSVGLRTRPVRAVLSALGIAIGIATMISVVGISASSKADVLRQLDGLGTNLLVASPGDSMFTGDKTKLPEGAEKMVQRIDGVERSAATGSLPHTVRRSDKISKDETGGITAQAATEDLLATLRGTVHRGTWLNAGTGRFPSVILGSVAAERLGVTETGRQVLVGDRYFTVIGILGPLPLTPEIERSALVGWTAARRYLGFDGHPTSVYERSADAAVSRVRELLPRTINVENPQDVRVTDPSAALQAKAAAAGAFTDLLLGLGAVALLVGGVGVANTMIISVLERRHEIGLRRSLGATRGHVRLQFVTESLLLSGLGGAAGAVLGTLVTFGYATSTGLPPVVPAWSIAGGLGATLVIGTIAGLYPAVRAARLSPTIALQTA</sequence>
<evidence type="ECO:0000313" key="11">
    <source>
        <dbReference type="Proteomes" id="UP001501509"/>
    </source>
</evidence>
<organism evidence="10 11">
    <name type="scientific">Actinomadura fulvescens</name>
    <dbReference type="NCBI Taxonomy" id="46160"/>
    <lineage>
        <taxon>Bacteria</taxon>
        <taxon>Bacillati</taxon>
        <taxon>Actinomycetota</taxon>
        <taxon>Actinomycetes</taxon>
        <taxon>Streptosporangiales</taxon>
        <taxon>Thermomonosporaceae</taxon>
        <taxon>Actinomadura</taxon>
    </lineage>
</organism>